<dbReference type="InterPro" id="IPR026414">
    <property type="entry name" value="ExosoTase_F-assoc_memb"/>
</dbReference>
<keyword evidence="1" id="KW-0812">Transmembrane</keyword>
<feature type="transmembrane region" description="Helical" evidence="1">
    <location>
        <begin position="81"/>
        <end position="103"/>
    </location>
</feature>
<proteinExistence type="predicted"/>
<dbReference type="AlphaFoldDB" id="A0AA49GB69"/>
<keyword evidence="3" id="KW-1185">Reference proteome</keyword>
<evidence type="ECO:0000313" key="3">
    <source>
        <dbReference type="Proteomes" id="UP001230496"/>
    </source>
</evidence>
<feature type="transmembrane region" description="Helical" evidence="1">
    <location>
        <begin position="109"/>
        <end position="133"/>
    </location>
</feature>
<dbReference type="RefSeq" id="WP_308347998.1">
    <property type="nucleotide sequence ID" value="NZ_CP129971.1"/>
</dbReference>
<sequence>MKNKDWLQPNRKQRIFLIFISIISLGIIFIGQRFDYSLLFSDNLNPQNQFIINRSIRFLLNDNLVLLLIYGLFYDKKYVKFGLAVEAFGFFFLLIPYFILRYYTSIDHMYISFIHRLIINPTLMGLLIPAIYIQKIKN</sequence>
<dbReference type="KEGG" id="msaa:QYS49_19580"/>
<evidence type="ECO:0000256" key="1">
    <source>
        <dbReference type="SAM" id="Phobius"/>
    </source>
</evidence>
<keyword evidence="1" id="KW-1133">Transmembrane helix</keyword>
<dbReference type="NCBIfam" id="TIGR04127">
    <property type="entry name" value="flavo_near_exo"/>
    <property type="match status" value="1"/>
</dbReference>
<feature type="transmembrane region" description="Helical" evidence="1">
    <location>
        <begin position="15"/>
        <end position="34"/>
    </location>
</feature>
<evidence type="ECO:0000313" key="2">
    <source>
        <dbReference type="EMBL" id="WKK74017.2"/>
    </source>
</evidence>
<accession>A0AA49GB69</accession>
<reference evidence="2 3" key="1">
    <citation type="submission" date="2023-08" db="EMBL/GenBank/DDBJ databases">
        <title>Comparative genomics and taxonomic characterization of three novel marine species of genus Marivirga.</title>
        <authorList>
            <person name="Muhammad N."/>
            <person name="Kim S.-G."/>
        </authorList>
    </citation>
    <scope>NUCLEOTIDE SEQUENCE [LARGE SCALE GENOMIC DNA]</scope>
    <source>
        <strain evidence="2 3">BDSF4-3</strain>
    </source>
</reference>
<feature type="transmembrane region" description="Helical" evidence="1">
    <location>
        <begin position="54"/>
        <end position="74"/>
    </location>
</feature>
<protein>
    <submittedName>
        <fullName evidence="2">Exosortase F system-associated protein</fullName>
    </submittedName>
</protein>
<dbReference type="EMBL" id="CP129971">
    <property type="protein sequence ID" value="WKK74017.2"/>
    <property type="molecule type" value="Genomic_DNA"/>
</dbReference>
<gene>
    <name evidence="2" type="ORF">QYS49_19580</name>
</gene>
<organism evidence="2 3">
    <name type="scientific">Marivirga salinarum</name>
    <dbReference type="NCBI Taxonomy" id="3059078"/>
    <lineage>
        <taxon>Bacteria</taxon>
        <taxon>Pseudomonadati</taxon>
        <taxon>Bacteroidota</taxon>
        <taxon>Cytophagia</taxon>
        <taxon>Cytophagales</taxon>
        <taxon>Marivirgaceae</taxon>
        <taxon>Marivirga</taxon>
    </lineage>
</organism>
<dbReference type="Proteomes" id="UP001230496">
    <property type="component" value="Chromosome"/>
</dbReference>
<keyword evidence="1" id="KW-0472">Membrane</keyword>
<name>A0AA49GB69_9BACT</name>